<reference evidence="3" key="1">
    <citation type="submission" date="2022-02" db="EMBL/GenBank/DDBJ databases">
        <title>Corynebacterium sp. from urogenital microbiome.</title>
        <authorList>
            <person name="Cappelli E.A."/>
            <person name="Ribeiro T.G."/>
            <person name="Peixe L."/>
        </authorList>
    </citation>
    <scope>NUCLEOTIDE SEQUENCE</scope>
    <source>
        <strain evidence="3">C21Ua_68</strain>
    </source>
</reference>
<dbReference type="EMBL" id="JAKMUZ010000016">
    <property type="protein sequence ID" value="MCZ9296681.1"/>
    <property type="molecule type" value="Genomic_DNA"/>
</dbReference>
<dbReference type="AlphaFoldDB" id="A0A9X3LYY9"/>
<dbReference type="InterPro" id="IPR036661">
    <property type="entry name" value="Luciferase-like_sf"/>
</dbReference>
<dbReference type="SUPFAM" id="SSF51679">
    <property type="entry name" value="Bacterial luciferase-like"/>
    <property type="match status" value="1"/>
</dbReference>
<accession>A0A9X3LYY9</accession>
<dbReference type="RefSeq" id="WP_238801140.1">
    <property type="nucleotide sequence ID" value="NZ_JAKMUZ010000016.1"/>
</dbReference>
<dbReference type="EC" id="1.-.-.-" evidence="3"/>
<evidence type="ECO:0000259" key="2">
    <source>
        <dbReference type="Pfam" id="PF00296"/>
    </source>
</evidence>
<organism evidence="3 5">
    <name type="scientific">Corynebacterium yonathiae</name>
    <dbReference type="NCBI Taxonomy" id="2913504"/>
    <lineage>
        <taxon>Bacteria</taxon>
        <taxon>Bacillati</taxon>
        <taxon>Actinomycetota</taxon>
        <taxon>Actinomycetes</taxon>
        <taxon>Mycobacteriales</taxon>
        <taxon>Corynebacteriaceae</taxon>
        <taxon>Corynebacterium</taxon>
    </lineage>
</organism>
<keyword evidence="3" id="KW-0560">Oxidoreductase</keyword>
<dbReference type="GO" id="GO:0005829">
    <property type="term" value="C:cytosol"/>
    <property type="evidence" value="ECO:0007669"/>
    <property type="project" value="TreeGrafter"/>
</dbReference>
<evidence type="ECO:0000313" key="5">
    <source>
        <dbReference type="Proteomes" id="UP001146439"/>
    </source>
</evidence>
<dbReference type="EMBL" id="JBBMGJ010000014">
    <property type="protein sequence ID" value="MEK0145954.1"/>
    <property type="molecule type" value="Genomic_DNA"/>
</dbReference>
<protein>
    <submittedName>
        <fullName evidence="3">MsnO8 family LLM class oxidoreductase</fullName>
        <ecNumber evidence="3">1.-.-.-</ecNumber>
    </submittedName>
</protein>
<dbReference type="InterPro" id="IPR019949">
    <property type="entry name" value="CmoO-like"/>
</dbReference>
<proteinExistence type="predicted"/>
<dbReference type="GO" id="GO:0016705">
    <property type="term" value="F:oxidoreductase activity, acting on paired donors, with incorporation or reduction of molecular oxygen"/>
    <property type="evidence" value="ECO:0007669"/>
    <property type="project" value="InterPro"/>
</dbReference>
<evidence type="ECO:0000313" key="3">
    <source>
        <dbReference type="EMBL" id="MCZ9296681.1"/>
    </source>
</evidence>
<evidence type="ECO:0000313" key="4">
    <source>
        <dbReference type="EMBL" id="MEK0145954.1"/>
    </source>
</evidence>
<gene>
    <name evidence="3" type="ORF">L8V22_08960</name>
    <name evidence="4" type="ORF">WMQ01_07725</name>
</gene>
<dbReference type="NCBIfam" id="TIGR03558">
    <property type="entry name" value="oxido_grp_1"/>
    <property type="match status" value="1"/>
</dbReference>
<comment type="similarity">
    <text evidence="1">To bacterial alkanal monooxygenase alpha and beta chains.</text>
</comment>
<dbReference type="Gene3D" id="3.20.20.30">
    <property type="entry name" value="Luciferase-like domain"/>
    <property type="match status" value="1"/>
</dbReference>
<reference evidence="4 6" key="2">
    <citation type="submission" date="2024-01" db="EMBL/GenBank/DDBJ databases">
        <title>Description of two novel Corynebacterium species isolated from human nasal passages and skin.</title>
        <authorList>
            <person name="Popowitch E."/>
            <person name="Tran T.H."/>
            <person name="Escapa I.F."/>
            <person name="Bhatt E."/>
            <person name="Sozat A.K."/>
            <person name="Roberts A.Q."/>
            <person name="Segre J.A."/>
            <person name="Kong H."/>
            <person name="Conlan S."/>
            <person name="Lemon K.P."/>
            <person name="Kelly M.S."/>
        </authorList>
    </citation>
    <scope>NUCLEOTIDE SEQUENCE [LARGE SCALE GENOMIC DNA]</scope>
    <source>
        <strain evidence="4 6">KPL2619</strain>
    </source>
</reference>
<dbReference type="PANTHER" id="PTHR30137:SF6">
    <property type="entry name" value="LUCIFERASE-LIKE MONOOXYGENASE"/>
    <property type="match status" value="1"/>
</dbReference>
<keyword evidence="6" id="KW-1185">Reference proteome</keyword>
<feature type="domain" description="Luciferase-like" evidence="2">
    <location>
        <begin position="13"/>
        <end position="289"/>
    </location>
</feature>
<dbReference type="Proteomes" id="UP001371299">
    <property type="component" value="Unassembled WGS sequence"/>
</dbReference>
<evidence type="ECO:0000256" key="1">
    <source>
        <dbReference type="ARBA" id="ARBA00007789"/>
    </source>
</evidence>
<evidence type="ECO:0000313" key="6">
    <source>
        <dbReference type="Proteomes" id="UP001371299"/>
    </source>
</evidence>
<dbReference type="InterPro" id="IPR011251">
    <property type="entry name" value="Luciferase-like_dom"/>
</dbReference>
<sequence>MATVVAMRFSVLDRGAAGPLDQVAEHARHVEKLGFRRFLVAEHHGVPGIPAGQPGMLAAHVAAHTQRIRVGTAGIMLLNHPPFLVAEQINLLEALYPGRIDIGIGSSVGFTAPVRKALRQGEPDEVKQRFEAELTTLLRYLRGEEVVTVRPEYGGTPLYVLAGFRSAMVAAKMGLGVILGGPVATQEAAARVYREHALADAPPIISSLNIAVAETSAAARDLLLPEAYAKARAQSTGEFAALRPASELDVDALTGQQRRRIEETLAHDVWGTVQEVREELRGVGKSLGVSEFVVTGDMPDIAGRARSEELLASMQAEN</sequence>
<dbReference type="Pfam" id="PF00296">
    <property type="entry name" value="Bac_luciferase"/>
    <property type="match status" value="1"/>
</dbReference>
<comment type="caution">
    <text evidence="3">The sequence shown here is derived from an EMBL/GenBank/DDBJ whole genome shotgun (WGS) entry which is preliminary data.</text>
</comment>
<dbReference type="Proteomes" id="UP001146439">
    <property type="component" value="Unassembled WGS sequence"/>
</dbReference>
<dbReference type="InterPro" id="IPR050766">
    <property type="entry name" value="Bact_Lucif_Oxidored"/>
</dbReference>
<name>A0A9X3LYY9_9CORY</name>
<dbReference type="PANTHER" id="PTHR30137">
    <property type="entry name" value="LUCIFERASE-LIKE MONOOXYGENASE"/>
    <property type="match status" value="1"/>
</dbReference>